<dbReference type="CDD" id="cd07979">
    <property type="entry name" value="HFD_TAF9"/>
    <property type="match status" value="1"/>
</dbReference>
<comment type="similarity">
    <text evidence="2">Belongs to the TAF9 family.</text>
</comment>
<comment type="subcellular location">
    <subcellularLocation>
        <location evidence="1">Nucleus</location>
    </subcellularLocation>
</comment>
<keyword evidence="8" id="KW-1185">Reference proteome</keyword>
<dbReference type="InterPro" id="IPR003162">
    <property type="entry name" value="TFIID-31"/>
</dbReference>
<name>A0A8R1E3V9_CAEJA</name>
<dbReference type="GO" id="GO:0000124">
    <property type="term" value="C:SAGA complex"/>
    <property type="evidence" value="ECO:0007669"/>
    <property type="project" value="TreeGrafter"/>
</dbReference>
<dbReference type="PANTHER" id="PTHR48068:SF4">
    <property type="entry name" value="TATA-BOX BINDING PROTEIN ASSOCIATED FACTOR 9"/>
    <property type="match status" value="1"/>
</dbReference>
<evidence type="ECO:0008006" key="9">
    <source>
        <dbReference type="Google" id="ProtNLM"/>
    </source>
</evidence>
<evidence type="ECO:0000256" key="3">
    <source>
        <dbReference type="ARBA" id="ARBA00023015"/>
    </source>
</evidence>
<evidence type="ECO:0000313" key="8">
    <source>
        <dbReference type="Proteomes" id="UP000005237"/>
    </source>
</evidence>
<dbReference type="Pfam" id="PF02291">
    <property type="entry name" value="TFIID-31kDa"/>
    <property type="match status" value="1"/>
</dbReference>
<feature type="compositionally biased region" description="Basic and acidic residues" evidence="6">
    <location>
        <begin position="1"/>
        <end position="10"/>
    </location>
</feature>
<keyword evidence="3" id="KW-0805">Transcription regulation</keyword>
<evidence type="ECO:0000256" key="4">
    <source>
        <dbReference type="ARBA" id="ARBA00023163"/>
    </source>
</evidence>
<dbReference type="GO" id="GO:0051123">
    <property type="term" value="P:RNA polymerase II preinitiation complex assembly"/>
    <property type="evidence" value="ECO:0007669"/>
    <property type="project" value="TreeGrafter"/>
</dbReference>
<dbReference type="AlphaFoldDB" id="A0A8R1E3V9"/>
<accession>A0A8R1E3V9</accession>
<dbReference type="InterPro" id="IPR051431">
    <property type="entry name" value="TFIID_subunit_9"/>
</dbReference>
<protein>
    <recommendedName>
        <fullName evidence="9">Transcription initiation factor TFIID subunit 9</fullName>
    </recommendedName>
</protein>
<dbReference type="SUPFAM" id="SSF47113">
    <property type="entry name" value="Histone-fold"/>
    <property type="match status" value="1"/>
</dbReference>
<dbReference type="GO" id="GO:0016251">
    <property type="term" value="F:RNA polymerase II general transcription initiation factor activity"/>
    <property type="evidence" value="ECO:0007669"/>
    <property type="project" value="TreeGrafter"/>
</dbReference>
<reference evidence="7" key="2">
    <citation type="submission" date="2022-06" db="UniProtKB">
        <authorList>
            <consortium name="EnsemblMetazoa"/>
        </authorList>
    </citation>
    <scope>IDENTIFICATION</scope>
    <source>
        <strain evidence="7">DF5081</strain>
    </source>
</reference>
<evidence type="ECO:0000256" key="5">
    <source>
        <dbReference type="ARBA" id="ARBA00023242"/>
    </source>
</evidence>
<keyword evidence="4" id="KW-0804">Transcription</keyword>
<feature type="region of interest" description="Disordered" evidence="6">
    <location>
        <begin position="1"/>
        <end position="20"/>
    </location>
</feature>
<dbReference type="Proteomes" id="UP000005237">
    <property type="component" value="Unassembled WGS sequence"/>
</dbReference>
<evidence type="ECO:0000256" key="2">
    <source>
        <dbReference type="ARBA" id="ARBA00007646"/>
    </source>
</evidence>
<dbReference type="PANTHER" id="PTHR48068">
    <property type="entry name" value="TAF9 RNA POLYMERASE II, TATA BOX-BINDING PROTEIN (TBP)-ASSOCIATED FACTOR"/>
    <property type="match status" value="1"/>
</dbReference>
<proteinExistence type="inferred from homology"/>
<keyword evidence="5" id="KW-0539">Nucleus</keyword>
<sequence length="143" mass="15706">MADPEGKEADASGPSEGQFSKEAQSIMGLLTEGGITEYDPRVVSMLMDVQYAVTTKILEMASGLSRHAEKSRIDSDDVQTAADMLGVLGSSAPDREKMLLLAQDKNAQPLPAIRHNYGLKLPNDRFCQLQQNLVYKADDEYQQ</sequence>
<dbReference type="GO" id="GO:0046982">
    <property type="term" value="F:protein heterodimerization activity"/>
    <property type="evidence" value="ECO:0007669"/>
    <property type="project" value="InterPro"/>
</dbReference>
<organism evidence="7 8">
    <name type="scientific">Caenorhabditis japonica</name>
    <dbReference type="NCBI Taxonomy" id="281687"/>
    <lineage>
        <taxon>Eukaryota</taxon>
        <taxon>Metazoa</taxon>
        <taxon>Ecdysozoa</taxon>
        <taxon>Nematoda</taxon>
        <taxon>Chromadorea</taxon>
        <taxon>Rhabditida</taxon>
        <taxon>Rhabditina</taxon>
        <taxon>Rhabditomorpha</taxon>
        <taxon>Rhabditoidea</taxon>
        <taxon>Rhabditidae</taxon>
        <taxon>Peloderinae</taxon>
        <taxon>Caenorhabditis</taxon>
    </lineage>
</organism>
<evidence type="ECO:0000313" key="7">
    <source>
        <dbReference type="EnsemblMetazoa" id="CJA18242.1"/>
    </source>
</evidence>
<dbReference type="EnsemblMetazoa" id="CJA18242.1">
    <property type="protein sequence ID" value="CJA18242.1"/>
    <property type="gene ID" value="WBGene00137446"/>
</dbReference>
<dbReference type="Gene3D" id="1.10.20.10">
    <property type="entry name" value="Histone, subunit A"/>
    <property type="match status" value="1"/>
</dbReference>
<evidence type="ECO:0000256" key="1">
    <source>
        <dbReference type="ARBA" id="ARBA00004123"/>
    </source>
</evidence>
<dbReference type="GO" id="GO:0003713">
    <property type="term" value="F:transcription coactivator activity"/>
    <property type="evidence" value="ECO:0007669"/>
    <property type="project" value="TreeGrafter"/>
</dbReference>
<reference evidence="8" key="1">
    <citation type="submission" date="2010-08" db="EMBL/GenBank/DDBJ databases">
        <authorList>
            <consortium name="Caenorhabditis japonica Sequencing Consortium"/>
            <person name="Wilson R.K."/>
        </authorList>
    </citation>
    <scope>NUCLEOTIDE SEQUENCE [LARGE SCALE GENOMIC DNA]</scope>
    <source>
        <strain evidence="8">DF5081</strain>
    </source>
</reference>
<dbReference type="GO" id="GO:0005669">
    <property type="term" value="C:transcription factor TFIID complex"/>
    <property type="evidence" value="ECO:0007669"/>
    <property type="project" value="TreeGrafter"/>
</dbReference>
<dbReference type="InterPro" id="IPR009072">
    <property type="entry name" value="Histone-fold"/>
</dbReference>
<evidence type="ECO:0000256" key="6">
    <source>
        <dbReference type="SAM" id="MobiDB-lite"/>
    </source>
</evidence>